<reference evidence="1 2" key="1">
    <citation type="journal article" date="2016" name="Nat. Commun.">
        <title>Thousands of microbial genomes shed light on interconnected biogeochemical processes in an aquifer system.</title>
        <authorList>
            <person name="Anantharaman K."/>
            <person name="Brown C.T."/>
            <person name="Hug L.A."/>
            <person name="Sharon I."/>
            <person name="Castelle C.J."/>
            <person name="Probst A.J."/>
            <person name="Thomas B.C."/>
            <person name="Singh A."/>
            <person name="Wilkins M.J."/>
            <person name="Karaoz U."/>
            <person name="Brodie E.L."/>
            <person name="Williams K.H."/>
            <person name="Hubbard S.S."/>
            <person name="Banfield J.F."/>
        </authorList>
    </citation>
    <scope>NUCLEOTIDE SEQUENCE [LARGE SCALE GENOMIC DNA]</scope>
</reference>
<evidence type="ECO:0000313" key="2">
    <source>
        <dbReference type="Proteomes" id="UP000176705"/>
    </source>
</evidence>
<proteinExistence type="predicted"/>
<dbReference type="STRING" id="1802280.A3B37_03795"/>
<name>A0A1G2LBE0_9BACT</name>
<dbReference type="Proteomes" id="UP000176705">
    <property type="component" value="Unassembled WGS sequence"/>
</dbReference>
<dbReference type="Pfam" id="PF13385">
    <property type="entry name" value="Laminin_G_3"/>
    <property type="match status" value="1"/>
</dbReference>
<accession>A0A1G2LBE0</accession>
<dbReference type="SUPFAM" id="SSF49899">
    <property type="entry name" value="Concanavalin A-like lectins/glucanases"/>
    <property type="match status" value="1"/>
</dbReference>
<dbReference type="AlphaFoldDB" id="A0A1G2LBE0"/>
<organism evidence="1 2">
    <name type="scientific">Candidatus Sungbacteria bacterium RIFCSPLOWO2_01_FULL_59_16</name>
    <dbReference type="NCBI Taxonomy" id="1802280"/>
    <lineage>
        <taxon>Bacteria</taxon>
        <taxon>Candidatus Sungiibacteriota</taxon>
    </lineage>
</organism>
<dbReference type="EMBL" id="MHQS01000022">
    <property type="protein sequence ID" value="OHA08151.1"/>
    <property type="molecule type" value="Genomic_DNA"/>
</dbReference>
<dbReference type="Gene3D" id="2.60.120.200">
    <property type="match status" value="1"/>
</dbReference>
<sequence length="382" mass="40620">MTLLLVVVLLAAFLSIAAGIFQIAFTEYRLSGELSDSFRALYAADEGIERLFFYDRVLDSALGCSGLGACTGIPETIFFGNGACMKLELSRDATAQTVVTAVGEFRCGGSPIAVRRALWATYQKEAVADQLIALWPLDEGGGAQTAVDVRGGNNMVLGDTTAAEATDPAWTTVSGTDGALKFNGSTILKSLMNDFAQAPNDYSGTGPTPAIFDNFTIAFWVYPLENRTSTAELTSGLAFGWNLNLQSFALFPSDGGTGCISPSRKGAGVSVGQNGVSVFERDSTCAVYPPLVYNTTINSWTHIAVVYQSRTPMLYINGVLERTGLTPTGQVFPPRQLGDNGPNYGDFKGCIDDVRIYDQSLDAAMILDDYNATQAVHAGASC</sequence>
<evidence type="ECO:0000313" key="1">
    <source>
        <dbReference type="EMBL" id="OHA08151.1"/>
    </source>
</evidence>
<evidence type="ECO:0008006" key="3">
    <source>
        <dbReference type="Google" id="ProtNLM"/>
    </source>
</evidence>
<dbReference type="InterPro" id="IPR013320">
    <property type="entry name" value="ConA-like_dom_sf"/>
</dbReference>
<protein>
    <recommendedName>
        <fullName evidence="3">LamG-like jellyroll fold domain-containing protein</fullName>
    </recommendedName>
</protein>
<gene>
    <name evidence="1" type="ORF">A3B37_03795</name>
</gene>
<comment type="caution">
    <text evidence="1">The sequence shown here is derived from an EMBL/GenBank/DDBJ whole genome shotgun (WGS) entry which is preliminary data.</text>
</comment>